<comment type="similarity">
    <text evidence="6">Belongs to the LPG synthase family.</text>
</comment>
<feature type="transmembrane region" description="Helical" evidence="6">
    <location>
        <begin position="87"/>
        <end position="105"/>
    </location>
</feature>
<feature type="transmembrane region" description="Helical" evidence="6">
    <location>
        <begin position="154"/>
        <end position="175"/>
    </location>
</feature>
<keyword evidence="5 6" id="KW-0472">Membrane</keyword>
<protein>
    <recommendedName>
        <fullName evidence="6">Phosphatidylglycerol lysyltransferase</fullName>
        <ecNumber evidence="6">2.3.2.3</ecNumber>
    </recommendedName>
    <alternativeName>
        <fullName evidence="6">Lysylphosphatidylglycerol synthase</fullName>
    </alternativeName>
</protein>
<feature type="transmembrane region" description="Helical" evidence="6">
    <location>
        <begin position="316"/>
        <end position="335"/>
    </location>
</feature>
<evidence type="ECO:0000313" key="7">
    <source>
        <dbReference type="EMBL" id="QUI21546.1"/>
    </source>
</evidence>
<dbReference type="AlphaFoldDB" id="A0A8J8MHC4"/>
<proteinExistence type="inferred from homology"/>
<dbReference type="Pfam" id="PF03706">
    <property type="entry name" value="LPG_synthase_TM"/>
    <property type="match status" value="1"/>
</dbReference>
<evidence type="ECO:0000256" key="1">
    <source>
        <dbReference type="ARBA" id="ARBA00004651"/>
    </source>
</evidence>
<dbReference type="EMBL" id="CP058649">
    <property type="protein sequence ID" value="QUI21546.1"/>
    <property type="molecule type" value="Genomic_DNA"/>
</dbReference>
<dbReference type="NCBIfam" id="TIGR00374">
    <property type="entry name" value="flippase-like domain"/>
    <property type="match status" value="1"/>
</dbReference>
<evidence type="ECO:0000256" key="2">
    <source>
        <dbReference type="ARBA" id="ARBA00022475"/>
    </source>
</evidence>
<keyword evidence="4 6" id="KW-1133">Transmembrane helix</keyword>
<feature type="transmembrane region" description="Helical" evidence="6">
    <location>
        <begin position="43"/>
        <end position="66"/>
    </location>
</feature>
<dbReference type="EC" id="2.3.2.3" evidence="6"/>
<keyword evidence="8" id="KW-1185">Reference proteome</keyword>
<comment type="catalytic activity">
    <reaction evidence="6">
        <text>L-lysyl-tRNA(Lys) + a 1,2-diacyl-sn-glycero-3-phospho-(1'-sn-glycerol) = a 1,2-diacyl-sn-glycero-3-phospho-1'-(3'-O-L-lysyl)-sn-glycerol + tRNA(Lys)</text>
        <dbReference type="Rhea" id="RHEA:10668"/>
        <dbReference type="Rhea" id="RHEA-COMP:9696"/>
        <dbReference type="Rhea" id="RHEA-COMP:9697"/>
        <dbReference type="ChEBI" id="CHEBI:64716"/>
        <dbReference type="ChEBI" id="CHEBI:75792"/>
        <dbReference type="ChEBI" id="CHEBI:78442"/>
        <dbReference type="ChEBI" id="CHEBI:78529"/>
        <dbReference type="EC" id="2.3.2.3"/>
    </reaction>
</comment>
<organism evidence="7 8">
    <name type="scientific">Vallitalea pronyensis</name>
    <dbReference type="NCBI Taxonomy" id="1348613"/>
    <lineage>
        <taxon>Bacteria</taxon>
        <taxon>Bacillati</taxon>
        <taxon>Bacillota</taxon>
        <taxon>Clostridia</taxon>
        <taxon>Lachnospirales</taxon>
        <taxon>Vallitaleaceae</taxon>
        <taxon>Vallitalea</taxon>
    </lineage>
</organism>
<dbReference type="GO" id="GO:0050071">
    <property type="term" value="F:phosphatidylglycerol lysyltransferase activity"/>
    <property type="evidence" value="ECO:0007669"/>
    <property type="project" value="UniProtKB-EC"/>
</dbReference>
<sequence length="342" mass="38542">MKKKKVIGIIIIVAFMIITFHIFRKSEEIADFPQLIKRLHWGYVYIAVGLMLFYIVINATIIYTAGKKISKEVTFKRSMYLSLVGQYYSLITPFASGGQPAQIYAMKTKFNMPISVGTTITVKKFIIFQVVVSLYAVVMFLTKIDFILNKYAGIIMFIIIGLLVNLFGGILIILLSYSKSLVIKLLDIIIAIANKLHVSKFIHRDEIIEHIEDYVDKIDDIKNHKATMISLVVLTFIQLTAYFSITYFVYLALGGKGASYMDILAIQTIVYVVVSFIPTPGGAGASEGSFYVLFKAFIAKDVLLYAMALWRLITYYGNMILSGTILLTVKIIDYIKRRGAVS</sequence>
<evidence type="ECO:0000256" key="3">
    <source>
        <dbReference type="ARBA" id="ARBA00022692"/>
    </source>
</evidence>
<comment type="function">
    <text evidence="6">Catalyzes the transfer of a lysyl group from L-lysyl-tRNA(Lys) to membrane-bound phosphatidylglycerol (PG), which produces lysylphosphatidylglycerol (LPG), a major component of the bacterial membrane with a positive net charge. LPG synthesis contributes to bacterial virulence as it is involved in the resistance mechanism against cationic antimicrobial peptides (CAMP) produces by the host's immune system (defensins, cathelicidins) and by the competing microorganisms.</text>
</comment>
<feature type="transmembrane region" description="Helical" evidence="6">
    <location>
        <begin position="231"/>
        <end position="253"/>
    </location>
</feature>
<keyword evidence="6" id="KW-0808">Transferase</keyword>
<keyword evidence="2" id="KW-1003">Cell membrane</keyword>
<dbReference type="InterPro" id="IPR022791">
    <property type="entry name" value="L-PG_synthase/AglD"/>
</dbReference>
<comment type="subcellular location">
    <subcellularLocation>
        <location evidence="1 6">Cell membrane</location>
        <topology evidence="1 6">Multi-pass membrane protein</topology>
    </subcellularLocation>
</comment>
<keyword evidence="6" id="KW-0443">Lipid metabolism</keyword>
<keyword evidence="6" id="KW-0046">Antibiotic resistance</keyword>
<dbReference type="GO" id="GO:0005886">
    <property type="term" value="C:plasma membrane"/>
    <property type="evidence" value="ECO:0007669"/>
    <property type="project" value="UniProtKB-SubCell"/>
</dbReference>
<accession>A0A8J8MHC4</accession>
<dbReference type="PANTHER" id="PTHR37693">
    <property type="entry name" value="PHOSPHATIDYLGLYCEROL LYSYLTRANSFERASE"/>
    <property type="match status" value="1"/>
</dbReference>
<dbReference type="GO" id="GO:0006629">
    <property type="term" value="P:lipid metabolic process"/>
    <property type="evidence" value="ECO:0007669"/>
    <property type="project" value="UniProtKB-KW"/>
</dbReference>
<evidence type="ECO:0000313" key="8">
    <source>
        <dbReference type="Proteomes" id="UP000683246"/>
    </source>
</evidence>
<feature type="transmembrane region" description="Helical" evidence="6">
    <location>
        <begin position="125"/>
        <end position="142"/>
    </location>
</feature>
<dbReference type="GO" id="GO:0046677">
    <property type="term" value="P:response to antibiotic"/>
    <property type="evidence" value="ECO:0007669"/>
    <property type="project" value="UniProtKB-KW"/>
</dbReference>
<dbReference type="PANTHER" id="PTHR37693:SF1">
    <property type="entry name" value="INTEGRAL MEMBRANE PROTEIN"/>
    <property type="match status" value="1"/>
</dbReference>
<gene>
    <name evidence="6" type="primary">mprF</name>
    <name evidence="7" type="ORF">HZI73_04220</name>
</gene>
<dbReference type="KEGG" id="vpy:HZI73_04220"/>
<evidence type="ECO:0000256" key="6">
    <source>
        <dbReference type="RuleBase" id="RU363042"/>
    </source>
</evidence>
<dbReference type="RefSeq" id="WP_212697016.1">
    <property type="nucleotide sequence ID" value="NZ_CP058649.1"/>
</dbReference>
<name>A0A8J8MHC4_9FIRM</name>
<feature type="transmembrane region" description="Helical" evidence="6">
    <location>
        <begin position="7"/>
        <end position="23"/>
    </location>
</feature>
<feature type="transmembrane region" description="Helical" evidence="6">
    <location>
        <begin position="259"/>
        <end position="278"/>
    </location>
</feature>
<evidence type="ECO:0000256" key="4">
    <source>
        <dbReference type="ARBA" id="ARBA00022989"/>
    </source>
</evidence>
<reference evidence="7" key="1">
    <citation type="submission" date="2020-07" db="EMBL/GenBank/DDBJ databases">
        <title>Vallitalea pronyensis genome.</title>
        <authorList>
            <person name="Postec A."/>
        </authorList>
    </citation>
    <scope>NUCLEOTIDE SEQUENCE</scope>
    <source>
        <strain evidence="7">FatNI3</strain>
    </source>
</reference>
<keyword evidence="3 6" id="KW-0812">Transmembrane</keyword>
<evidence type="ECO:0000256" key="5">
    <source>
        <dbReference type="ARBA" id="ARBA00023136"/>
    </source>
</evidence>
<dbReference type="Proteomes" id="UP000683246">
    <property type="component" value="Chromosome"/>
</dbReference>